<dbReference type="STRING" id="1081109.A0A162IHI9"/>
<dbReference type="Pfam" id="PF02434">
    <property type="entry name" value="Fringe"/>
    <property type="match status" value="1"/>
</dbReference>
<dbReference type="InterPro" id="IPR003378">
    <property type="entry name" value="Fringe-like_glycosylTrfase"/>
</dbReference>
<accession>A0A162IHI9</accession>
<keyword evidence="7" id="KW-0472">Membrane</keyword>
<proteinExistence type="predicted"/>
<dbReference type="GO" id="GO:0012505">
    <property type="term" value="C:endomembrane system"/>
    <property type="evidence" value="ECO:0007669"/>
    <property type="project" value="UniProtKB-SubCell"/>
</dbReference>
<dbReference type="Gene3D" id="3.90.550.50">
    <property type="match status" value="1"/>
</dbReference>
<dbReference type="AlphaFoldDB" id="A0A162IHI9"/>
<feature type="domain" description="Fringe-like glycosyltransferase" evidence="10">
    <location>
        <begin position="246"/>
        <end position="360"/>
    </location>
</feature>
<keyword evidence="5" id="KW-0735">Signal-anchor</keyword>
<feature type="compositionally biased region" description="Polar residues" evidence="9">
    <location>
        <begin position="41"/>
        <end position="51"/>
    </location>
</feature>
<evidence type="ECO:0000256" key="7">
    <source>
        <dbReference type="ARBA" id="ARBA00023136"/>
    </source>
</evidence>
<keyword evidence="2" id="KW-0328">Glycosyltransferase</keyword>
<evidence type="ECO:0000259" key="10">
    <source>
        <dbReference type="Pfam" id="PF02434"/>
    </source>
</evidence>
<evidence type="ECO:0000256" key="1">
    <source>
        <dbReference type="ARBA" id="ARBA00004606"/>
    </source>
</evidence>
<dbReference type="Proteomes" id="UP000078544">
    <property type="component" value="Unassembled WGS sequence"/>
</dbReference>
<evidence type="ECO:0000313" key="12">
    <source>
        <dbReference type="Proteomes" id="UP000078544"/>
    </source>
</evidence>
<comment type="caution">
    <text evidence="11">The sequence shown here is derived from an EMBL/GenBank/DDBJ whole genome shotgun (WGS) entry which is preliminary data.</text>
</comment>
<feature type="region of interest" description="Disordered" evidence="9">
    <location>
        <begin position="39"/>
        <end position="70"/>
    </location>
</feature>
<evidence type="ECO:0000256" key="4">
    <source>
        <dbReference type="ARBA" id="ARBA00022692"/>
    </source>
</evidence>
<gene>
    <name evidence="11" type="ORF">AAL_05269</name>
</gene>
<evidence type="ECO:0000256" key="3">
    <source>
        <dbReference type="ARBA" id="ARBA00022679"/>
    </source>
</evidence>
<sequence length="528" mass="59463">MWKSRHRFVLIVTYVFIFLAIFLYARSTPAKAVLRPGAVRQTPSLSPSQDSRTGKELDPPKTGDSSCHADPNRLRKLKEQYELTSTFQYAKRLVRFVRQSDVQRTSMTEVAQRLLHKDFQSIPNRPQASLNRAPCPEPINVLVSVSGLPKTVNASELMFGVSTTYPRLMESSTTILNDWSFWLTDGYGRSNGGKLILMLVDAQEEDLQNAQRLLREAGIDADTFTSDASLPMAARNLALVPTMYRHPDSKTKKWLALCDDDTFFPNMHALIDKLHSFDARSDMYVGGLSEDGFAVEKHGRQAFGGAGVFLSRPAAEKIAQHFDECSSEETVAAADWQGDRLLRQCVSEHSHIELTALPDLWQLDMFDDPSGFYEWGIKPLSIHHYRSWHTANPSHLTRLARICGEDCTGQRFHTADDFIISGYSIAQYPEGIDFNTSQVERTFRSEKDVGTNFDDKMGTQRASLHKTGKKLAWALVEARLQDDGTVLQTYVGRANDTRWVTAQGRPLREQDSVIELVWMPSPGPSPID</sequence>
<name>A0A162IHI9_9HYPO</name>
<keyword evidence="4" id="KW-0812">Transmembrane</keyword>
<organism evidence="11 12">
    <name type="scientific">Moelleriella libera RCEF 2490</name>
    <dbReference type="NCBI Taxonomy" id="1081109"/>
    <lineage>
        <taxon>Eukaryota</taxon>
        <taxon>Fungi</taxon>
        <taxon>Dikarya</taxon>
        <taxon>Ascomycota</taxon>
        <taxon>Pezizomycotina</taxon>
        <taxon>Sordariomycetes</taxon>
        <taxon>Hypocreomycetidae</taxon>
        <taxon>Hypocreales</taxon>
        <taxon>Clavicipitaceae</taxon>
        <taxon>Moelleriella</taxon>
    </lineage>
</organism>
<keyword evidence="6" id="KW-1133">Transmembrane helix</keyword>
<evidence type="ECO:0000256" key="8">
    <source>
        <dbReference type="ARBA" id="ARBA00037847"/>
    </source>
</evidence>
<keyword evidence="3 11" id="KW-0808">Transferase</keyword>
<dbReference type="GO" id="GO:0016757">
    <property type="term" value="F:glycosyltransferase activity"/>
    <property type="evidence" value="ECO:0007669"/>
    <property type="project" value="UniProtKB-KW"/>
</dbReference>
<protein>
    <submittedName>
        <fullName evidence="11">Glycosyltransferase family 31 protein</fullName>
    </submittedName>
</protein>
<feature type="compositionally biased region" description="Basic and acidic residues" evidence="9">
    <location>
        <begin position="52"/>
        <end position="61"/>
    </location>
</feature>
<dbReference type="PANTHER" id="PTHR10811">
    <property type="entry name" value="FRINGE-RELATED"/>
    <property type="match status" value="1"/>
</dbReference>
<dbReference type="OrthoDB" id="414175at2759"/>
<dbReference type="GO" id="GO:0016020">
    <property type="term" value="C:membrane"/>
    <property type="evidence" value="ECO:0007669"/>
    <property type="project" value="UniProtKB-SubCell"/>
</dbReference>
<keyword evidence="12" id="KW-1185">Reference proteome</keyword>
<comment type="subcellular location">
    <subcellularLocation>
        <location evidence="8">Endomembrane system</location>
        <topology evidence="8">Single-pass membrane protein</topology>
    </subcellularLocation>
    <subcellularLocation>
        <location evidence="1">Membrane</location>
        <topology evidence="1">Single-pass type II membrane protein</topology>
    </subcellularLocation>
</comment>
<evidence type="ECO:0000256" key="5">
    <source>
        <dbReference type="ARBA" id="ARBA00022968"/>
    </source>
</evidence>
<evidence type="ECO:0000256" key="6">
    <source>
        <dbReference type="ARBA" id="ARBA00022989"/>
    </source>
</evidence>
<dbReference type="EMBL" id="AZGY01000011">
    <property type="protein sequence ID" value="KZZ94302.1"/>
    <property type="molecule type" value="Genomic_DNA"/>
</dbReference>
<evidence type="ECO:0000256" key="9">
    <source>
        <dbReference type="SAM" id="MobiDB-lite"/>
    </source>
</evidence>
<evidence type="ECO:0000256" key="2">
    <source>
        <dbReference type="ARBA" id="ARBA00022676"/>
    </source>
</evidence>
<reference evidence="11 12" key="1">
    <citation type="journal article" date="2016" name="Genome Biol. Evol.">
        <title>Divergent and convergent evolution of fungal pathogenicity.</title>
        <authorList>
            <person name="Shang Y."/>
            <person name="Xiao G."/>
            <person name="Zheng P."/>
            <person name="Cen K."/>
            <person name="Zhan S."/>
            <person name="Wang C."/>
        </authorList>
    </citation>
    <scope>NUCLEOTIDE SEQUENCE [LARGE SCALE GENOMIC DNA]</scope>
    <source>
        <strain evidence="11 12">RCEF 2490</strain>
    </source>
</reference>
<evidence type="ECO:0000313" key="11">
    <source>
        <dbReference type="EMBL" id="KZZ94302.1"/>
    </source>
</evidence>